<dbReference type="AlphaFoldDB" id="A0A0M3I5V4"/>
<evidence type="ECO:0000256" key="2">
    <source>
        <dbReference type="SAM" id="Phobius"/>
    </source>
</evidence>
<evidence type="ECO:0000313" key="3">
    <source>
        <dbReference type="Proteomes" id="UP000036681"/>
    </source>
</evidence>
<sequence length="191" mass="21926">MLTFNILLEGLFGWDLLKKLPPGSGGTPKIVSLYGFNLSLTAIAFILHVVINYLENALPDNLEFPFQMTNITERLRQMSPFSIKGLSFDPQKLLTGDIEEENLPIVNPDLNPPSITVAESEEHSRRDESTENKRIDNTEIRLQDTRQKSEMTETKQENELGHVAQQLYIVRRLMFFLYLIMYVITLPICLL</sequence>
<dbReference type="Proteomes" id="UP000036681">
    <property type="component" value="Unplaced"/>
</dbReference>
<reference evidence="4" key="1">
    <citation type="submission" date="2017-02" db="UniProtKB">
        <authorList>
            <consortium name="WormBaseParasite"/>
        </authorList>
    </citation>
    <scope>IDENTIFICATION</scope>
</reference>
<dbReference type="WBParaSite" id="ALUE_0001236401-mRNA-1">
    <property type="protein sequence ID" value="ALUE_0001236401-mRNA-1"/>
    <property type="gene ID" value="ALUE_0001236401"/>
</dbReference>
<organism evidence="3 4">
    <name type="scientific">Ascaris lumbricoides</name>
    <name type="common">Giant roundworm</name>
    <dbReference type="NCBI Taxonomy" id="6252"/>
    <lineage>
        <taxon>Eukaryota</taxon>
        <taxon>Metazoa</taxon>
        <taxon>Ecdysozoa</taxon>
        <taxon>Nematoda</taxon>
        <taxon>Chromadorea</taxon>
        <taxon>Rhabditida</taxon>
        <taxon>Spirurina</taxon>
        <taxon>Ascaridomorpha</taxon>
        <taxon>Ascaridoidea</taxon>
        <taxon>Ascarididae</taxon>
        <taxon>Ascaris</taxon>
    </lineage>
</organism>
<keyword evidence="2" id="KW-0812">Transmembrane</keyword>
<feature type="transmembrane region" description="Helical" evidence="2">
    <location>
        <begin position="31"/>
        <end position="54"/>
    </location>
</feature>
<keyword evidence="3" id="KW-1185">Reference proteome</keyword>
<name>A0A0M3I5V4_ASCLU</name>
<proteinExistence type="predicted"/>
<protein>
    <submittedName>
        <fullName evidence="4">Uncharacterized protein</fullName>
    </submittedName>
</protein>
<feature type="region of interest" description="Disordered" evidence="1">
    <location>
        <begin position="109"/>
        <end position="156"/>
    </location>
</feature>
<feature type="transmembrane region" description="Helical" evidence="2">
    <location>
        <begin position="173"/>
        <end position="190"/>
    </location>
</feature>
<feature type="compositionally biased region" description="Basic and acidic residues" evidence="1">
    <location>
        <begin position="120"/>
        <end position="156"/>
    </location>
</feature>
<evidence type="ECO:0000313" key="4">
    <source>
        <dbReference type="WBParaSite" id="ALUE_0001236401-mRNA-1"/>
    </source>
</evidence>
<keyword evidence="2" id="KW-0472">Membrane</keyword>
<evidence type="ECO:0000256" key="1">
    <source>
        <dbReference type="SAM" id="MobiDB-lite"/>
    </source>
</evidence>
<keyword evidence="2" id="KW-1133">Transmembrane helix</keyword>
<accession>A0A0M3I5V4</accession>